<dbReference type="PRINTS" id="PR00633">
    <property type="entry name" value="RCCNDNSATION"/>
</dbReference>
<dbReference type="GO" id="GO:0005737">
    <property type="term" value="C:cytoplasm"/>
    <property type="evidence" value="ECO:0007669"/>
    <property type="project" value="TreeGrafter"/>
</dbReference>
<feature type="repeat" description="RCC1" evidence="3">
    <location>
        <begin position="376"/>
        <end position="436"/>
    </location>
</feature>
<organism evidence="6 7">
    <name type="scientific">Laccaria amethystina LaAM-08-1</name>
    <dbReference type="NCBI Taxonomy" id="1095629"/>
    <lineage>
        <taxon>Eukaryota</taxon>
        <taxon>Fungi</taxon>
        <taxon>Dikarya</taxon>
        <taxon>Basidiomycota</taxon>
        <taxon>Agaricomycotina</taxon>
        <taxon>Agaricomycetes</taxon>
        <taxon>Agaricomycetidae</taxon>
        <taxon>Agaricales</taxon>
        <taxon>Agaricineae</taxon>
        <taxon>Hydnangiaceae</taxon>
        <taxon>Laccaria</taxon>
    </lineage>
</organism>
<dbReference type="PROSITE" id="PS00625">
    <property type="entry name" value="RCC1_1"/>
    <property type="match status" value="1"/>
</dbReference>
<dbReference type="InterPro" id="IPR051553">
    <property type="entry name" value="Ran_GTPase-activating"/>
</dbReference>
<dbReference type="InterPro" id="IPR058923">
    <property type="entry name" value="RCC1-like_dom"/>
</dbReference>
<dbReference type="OrthoDB" id="61110at2759"/>
<proteinExistence type="predicted"/>
<dbReference type="SUPFAM" id="SSF50985">
    <property type="entry name" value="RCC1/BLIP-II"/>
    <property type="match status" value="1"/>
</dbReference>
<feature type="compositionally biased region" description="Pro residues" evidence="4">
    <location>
        <begin position="98"/>
        <end position="118"/>
    </location>
</feature>
<keyword evidence="1" id="KW-0344">Guanine-nucleotide releasing factor</keyword>
<dbReference type="AlphaFoldDB" id="A0A0C9Y9C5"/>
<dbReference type="Proteomes" id="UP000054477">
    <property type="component" value="Unassembled WGS sequence"/>
</dbReference>
<dbReference type="InterPro" id="IPR000408">
    <property type="entry name" value="Reg_chr_condens"/>
</dbReference>
<feature type="domain" description="RCC1-like" evidence="5">
    <location>
        <begin position="127"/>
        <end position="547"/>
    </location>
</feature>
<dbReference type="PANTHER" id="PTHR45982:SF1">
    <property type="entry name" value="REGULATOR OF CHROMOSOME CONDENSATION"/>
    <property type="match status" value="1"/>
</dbReference>
<feature type="repeat" description="RCC1" evidence="3">
    <location>
        <begin position="500"/>
        <end position="552"/>
    </location>
</feature>
<dbReference type="HOGENOM" id="CLU_005210_4_2_1"/>
<dbReference type="PROSITE" id="PS00626">
    <property type="entry name" value="RCC1_2"/>
    <property type="match status" value="2"/>
</dbReference>
<reference evidence="6 7" key="1">
    <citation type="submission" date="2014-04" db="EMBL/GenBank/DDBJ databases">
        <authorList>
            <consortium name="DOE Joint Genome Institute"/>
            <person name="Kuo A."/>
            <person name="Kohler A."/>
            <person name="Nagy L.G."/>
            <person name="Floudas D."/>
            <person name="Copeland A."/>
            <person name="Barry K.W."/>
            <person name="Cichocki N."/>
            <person name="Veneault-Fourrey C."/>
            <person name="LaButti K."/>
            <person name="Lindquist E.A."/>
            <person name="Lipzen A."/>
            <person name="Lundell T."/>
            <person name="Morin E."/>
            <person name="Murat C."/>
            <person name="Sun H."/>
            <person name="Tunlid A."/>
            <person name="Henrissat B."/>
            <person name="Grigoriev I.V."/>
            <person name="Hibbett D.S."/>
            <person name="Martin F."/>
            <person name="Nordberg H.P."/>
            <person name="Cantor M.N."/>
            <person name="Hua S.X."/>
        </authorList>
    </citation>
    <scope>NUCLEOTIDE SEQUENCE [LARGE SCALE GENOMIC DNA]</scope>
    <source>
        <strain evidence="6 7">LaAM-08-1</strain>
    </source>
</reference>
<reference evidence="7" key="2">
    <citation type="submission" date="2015-01" db="EMBL/GenBank/DDBJ databases">
        <title>Evolutionary Origins and Diversification of the Mycorrhizal Mutualists.</title>
        <authorList>
            <consortium name="DOE Joint Genome Institute"/>
            <consortium name="Mycorrhizal Genomics Consortium"/>
            <person name="Kohler A."/>
            <person name="Kuo A."/>
            <person name="Nagy L.G."/>
            <person name="Floudas D."/>
            <person name="Copeland A."/>
            <person name="Barry K.W."/>
            <person name="Cichocki N."/>
            <person name="Veneault-Fourrey C."/>
            <person name="LaButti K."/>
            <person name="Lindquist E.A."/>
            <person name="Lipzen A."/>
            <person name="Lundell T."/>
            <person name="Morin E."/>
            <person name="Murat C."/>
            <person name="Riley R."/>
            <person name="Ohm R."/>
            <person name="Sun H."/>
            <person name="Tunlid A."/>
            <person name="Henrissat B."/>
            <person name="Grigoriev I.V."/>
            <person name="Hibbett D.S."/>
            <person name="Martin F."/>
        </authorList>
    </citation>
    <scope>NUCLEOTIDE SEQUENCE [LARGE SCALE GENOMIC DNA]</scope>
    <source>
        <strain evidence="7">LaAM-08-1</strain>
    </source>
</reference>
<evidence type="ECO:0000259" key="5">
    <source>
        <dbReference type="Pfam" id="PF25390"/>
    </source>
</evidence>
<feature type="repeat" description="RCC1" evidence="3">
    <location>
        <begin position="437"/>
        <end position="499"/>
    </location>
</feature>
<dbReference type="PROSITE" id="PS50012">
    <property type="entry name" value="RCC1_3"/>
    <property type="match status" value="6"/>
</dbReference>
<dbReference type="Pfam" id="PF25390">
    <property type="entry name" value="WD40_RLD"/>
    <property type="match status" value="1"/>
</dbReference>
<evidence type="ECO:0000313" key="6">
    <source>
        <dbReference type="EMBL" id="KIK04623.1"/>
    </source>
</evidence>
<dbReference type="STRING" id="1095629.A0A0C9Y9C5"/>
<evidence type="ECO:0000256" key="1">
    <source>
        <dbReference type="ARBA" id="ARBA00022658"/>
    </source>
</evidence>
<gene>
    <name evidence="6" type="ORF">K443DRAFT_403482</name>
</gene>
<feature type="repeat" description="RCC1" evidence="3">
    <location>
        <begin position="259"/>
        <end position="318"/>
    </location>
</feature>
<dbReference type="Gene3D" id="2.130.10.30">
    <property type="entry name" value="Regulator of chromosome condensation 1/beta-lactamase-inhibitor protein II"/>
    <property type="match status" value="1"/>
</dbReference>
<feature type="compositionally biased region" description="Polar residues" evidence="4">
    <location>
        <begin position="77"/>
        <end position="87"/>
    </location>
</feature>
<dbReference type="InterPro" id="IPR009091">
    <property type="entry name" value="RCC1/BLIP-II"/>
</dbReference>
<evidence type="ECO:0000256" key="4">
    <source>
        <dbReference type="SAM" id="MobiDB-lite"/>
    </source>
</evidence>
<keyword evidence="7" id="KW-1185">Reference proteome</keyword>
<name>A0A0C9Y9C5_9AGAR</name>
<dbReference type="PANTHER" id="PTHR45982">
    <property type="entry name" value="REGULATOR OF CHROMOSOME CONDENSATION"/>
    <property type="match status" value="1"/>
</dbReference>
<feature type="repeat" description="RCC1" evidence="3">
    <location>
        <begin position="125"/>
        <end position="189"/>
    </location>
</feature>
<evidence type="ECO:0000313" key="7">
    <source>
        <dbReference type="Proteomes" id="UP000054477"/>
    </source>
</evidence>
<feature type="repeat" description="RCC1" evidence="3">
    <location>
        <begin position="319"/>
        <end position="375"/>
    </location>
</feature>
<dbReference type="EMBL" id="KN838567">
    <property type="protein sequence ID" value="KIK04623.1"/>
    <property type="molecule type" value="Genomic_DNA"/>
</dbReference>
<feature type="compositionally biased region" description="Low complexity" evidence="4">
    <location>
        <begin position="8"/>
        <end position="17"/>
    </location>
</feature>
<evidence type="ECO:0000256" key="3">
    <source>
        <dbReference type="PROSITE-ProRule" id="PRU00235"/>
    </source>
</evidence>
<evidence type="ECO:0000256" key="2">
    <source>
        <dbReference type="ARBA" id="ARBA00022737"/>
    </source>
</evidence>
<accession>A0A0C9Y9C5</accession>
<sequence>MPPRRSSRAASAKPPSRAKTKEQPAPRSRNQASSNKRAHSPERAASPPLKRSRTEPSKSENVPPAAPPPSRKPRSKSVTTKPQSQTKKLPKKLSPVPEARPAPPPQLKPYFNPLPVPPQKQRPGAVLFAWGAGNFGQFGMGPDILHELSKPKRNVWVEEKIEDGAFGEDGAGLESIAAGGLHSVLVDEKGTIWTCGVNDDAALGRITQNVPDPNNPGSFLSVDELTSIPHPLQSLVDDNFRAVKVVTGDSICAALSTDGELRVWGSFRVNEGSLGFSNGLKHQFKPVPILELSHKPGDTEKVSSIAAGNNHLLVLTTHGNIYTWGASEQAQLGRKVLERRKIHGTVPEKITLGNRARKAVTVGAGAYHSFAVDDKGDVWGWGLNSMGQTGTGYESSDDSLVQLPQKVERLSKESLAGDVVVEIVGGEHHTLFLTSTGQVFACGRCNAGQLGLAEDDAAFKDYPDQDFIPVPTRVPFPDPDDSVVQISAGSHNNSAVTRGGALYSWGQGTQGELGVQEEEVRTPRVIVRKEGGAWFAAAVACGGQHTLGLFRKK</sequence>
<feature type="region of interest" description="Disordered" evidence="4">
    <location>
        <begin position="1"/>
        <end position="118"/>
    </location>
</feature>
<protein>
    <recommendedName>
        <fullName evidence="5">RCC1-like domain-containing protein</fullName>
    </recommendedName>
</protein>
<dbReference type="GO" id="GO:0005085">
    <property type="term" value="F:guanyl-nucleotide exchange factor activity"/>
    <property type="evidence" value="ECO:0007669"/>
    <property type="project" value="TreeGrafter"/>
</dbReference>
<keyword evidence="2" id="KW-0677">Repeat</keyword>